<evidence type="ECO:0000313" key="1">
    <source>
        <dbReference type="EMBL" id="GIF25713.1"/>
    </source>
</evidence>
<name>A0A919TW92_9ACTN</name>
<dbReference type="RefSeq" id="WP_239148110.1">
    <property type="nucleotide sequence ID" value="NZ_BOMY01000053.1"/>
</dbReference>
<reference evidence="1" key="1">
    <citation type="submission" date="2021-01" db="EMBL/GenBank/DDBJ databases">
        <title>Whole genome shotgun sequence of Actinoplanes tereljensis NBRC 105297.</title>
        <authorList>
            <person name="Komaki H."/>
            <person name="Tamura T."/>
        </authorList>
    </citation>
    <scope>NUCLEOTIDE SEQUENCE</scope>
    <source>
        <strain evidence="1">NBRC 105297</strain>
    </source>
</reference>
<accession>A0A919TW92</accession>
<sequence>MITEDPDALELALLREDLAYHQARVLLLVTAVAAEQGHKRKLDGLTKLAKLDFLLRYPALASVVLDPLDPHDQRLHLADEDIHDPTAVEAPMTRYKYGPWDDRYYAIIGALVGRGLLRYTRGVRSSVALVPTPAGKTLAAEMAASDQWADVADRSQAIAEASSGLTGNTLKDLIYQRLADLMDRPHRQVIR</sequence>
<dbReference type="AlphaFoldDB" id="A0A919TW92"/>
<dbReference type="EMBL" id="BOMY01000053">
    <property type="protein sequence ID" value="GIF25713.1"/>
    <property type="molecule type" value="Genomic_DNA"/>
</dbReference>
<organism evidence="1 2">
    <name type="scientific">Paractinoplanes tereljensis</name>
    <dbReference type="NCBI Taxonomy" id="571912"/>
    <lineage>
        <taxon>Bacteria</taxon>
        <taxon>Bacillati</taxon>
        <taxon>Actinomycetota</taxon>
        <taxon>Actinomycetes</taxon>
        <taxon>Micromonosporales</taxon>
        <taxon>Micromonosporaceae</taxon>
        <taxon>Paractinoplanes</taxon>
    </lineage>
</organism>
<dbReference type="Proteomes" id="UP000623608">
    <property type="component" value="Unassembled WGS sequence"/>
</dbReference>
<comment type="caution">
    <text evidence="1">The sequence shown here is derived from an EMBL/GenBank/DDBJ whole genome shotgun (WGS) entry which is preliminary data.</text>
</comment>
<proteinExistence type="predicted"/>
<gene>
    <name evidence="1" type="ORF">Ate02nite_84430</name>
</gene>
<evidence type="ECO:0000313" key="2">
    <source>
        <dbReference type="Proteomes" id="UP000623608"/>
    </source>
</evidence>
<keyword evidence="2" id="KW-1185">Reference proteome</keyword>
<protein>
    <submittedName>
        <fullName evidence="1">Uncharacterized protein</fullName>
    </submittedName>
</protein>